<dbReference type="InterPro" id="IPR003651">
    <property type="entry name" value="Endonuclease3_FeS-loop_motif"/>
</dbReference>
<keyword evidence="18" id="KW-1185">Reference proteome</keyword>
<comment type="function">
    <text evidence="15">Adenine glycosylase active on G-A mispairs.</text>
</comment>
<evidence type="ECO:0000313" key="17">
    <source>
        <dbReference type="EMBL" id="SFG30400.1"/>
    </source>
</evidence>
<comment type="cofactor">
    <cofactor evidence="15">
        <name>[4Fe-4S] cluster</name>
        <dbReference type="ChEBI" id="CHEBI:49883"/>
    </cofactor>
    <text evidence="15">Binds 1 [4Fe-4S] cluster.</text>
</comment>
<keyword evidence="11" id="KW-0238">DNA-binding</keyword>
<keyword evidence="6" id="KW-0479">Metal-binding</keyword>
<feature type="domain" description="HhH-GPD" evidence="16">
    <location>
        <begin position="51"/>
        <end position="202"/>
    </location>
</feature>
<dbReference type="GO" id="GO:0051539">
    <property type="term" value="F:4 iron, 4 sulfur cluster binding"/>
    <property type="evidence" value="ECO:0007669"/>
    <property type="project" value="UniProtKB-UniRule"/>
</dbReference>
<dbReference type="InterPro" id="IPR044298">
    <property type="entry name" value="MIG/MutY"/>
</dbReference>
<keyword evidence="5" id="KW-0004">4Fe-4S</keyword>
<dbReference type="GO" id="GO:0032357">
    <property type="term" value="F:oxidized purine DNA binding"/>
    <property type="evidence" value="ECO:0007669"/>
    <property type="project" value="TreeGrafter"/>
</dbReference>
<keyword evidence="8" id="KW-0378">Hydrolase</keyword>
<dbReference type="SUPFAM" id="SSF55811">
    <property type="entry name" value="Nudix"/>
    <property type="match status" value="1"/>
</dbReference>
<dbReference type="GO" id="GO:0006298">
    <property type="term" value="P:mismatch repair"/>
    <property type="evidence" value="ECO:0007669"/>
    <property type="project" value="TreeGrafter"/>
</dbReference>
<dbReference type="Proteomes" id="UP000198897">
    <property type="component" value="Unassembled WGS sequence"/>
</dbReference>
<evidence type="ECO:0000256" key="9">
    <source>
        <dbReference type="ARBA" id="ARBA00023004"/>
    </source>
</evidence>
<organism evidence="17 18">
    <name type="scientific">Halobacillus alkaliphilus</name>
    <dbReference type="NCBI Taxonomy" id="396056"/>
    <lineage>
        <taxon>Bacteria</taxon>
        <taxon>Bacillati</taxon>
        <taxon>Bacillota</taxon>
        <taxon>Bacilli</taxon>
        <taxon>Bacillales</taxon>
        <taxon>Bacillaceae</taxon>
        <taxon>Halobacillus</taxon>
    </lineage>
</organism>
<dbReference type="Gene3D" id="1.10.340.30">
    <property type="entry name" value="Hypothetical protein, domain 2"/>
    <property type="match status" value="1"/>
</dbReference>
<gene>
    <name evidence="17" type="ORF">SAMN05216353_13316</name>
</gene>
<comment type="catalytic activity">
    <reaction evidence="1 15">
        <text>Hydrolyzes free adenine bases from 7,8-dihydro-8-oxoguanine:adenine mismatched double-stranded DNA, leaving an apurinic site.</text>
        <dbReference type="EC" id="3.2.2.31"/>
    </reaction>
</comment>
<dbReference type="OrthoDB" id="9802365at2"/>
<evidence type="ECO:0000256" key="13">
    <source>
        <dbReference type="ARBA" id="ARBA00023295"/>
    </source>
</evidence>
<dbReference type="Pfam" id="PF00730">
    <property type="entry name" value="HhH-GPD"/>
    <property type="match status" value="1"/>
</dbReference>
<comment type="similarity">
    <text evidence="2 15">Belongs to the Nth/MutY family.</text>
</comment>
<dbReference type="EC" id="3.2.2.31" evidence="3 15"/>
<dbReference type="CDD" id="cd03431">
    <property type="entry name" value="NUDIX_DNA_Glycosylase_C-MutY"/>
    <property type="match status" value="1"/>
</dbReference>
<dbReference type="InterPro" id="IPR003265">
    <property type="entry name" value="HhH-GPD_domain"/>
</dbReference>
<dbReference type="InterPro" id="IPR011257">
    <property type="entry name" value="DNA_glycosylase"/>
</dbReference>
<keyword evidence="7 15" id="KW-0227">DNA damage</keyword>
<keyword evidence="12" id="KW-0234">DNA repair</keyword>
<evidence type="ECO:0000256" key="15">
    <source>
        <dbReference type="RuleBase" id="RU365096"/>
    </source>
</evidence>
<evidence type="ECO:0000313" key="18">
    <source>
        <dbReference type="Proteomes" id="UP000198897"/>
    </source>
</evidence>
<dbReference type="EMBL" id="FOOG01000033">
    <property type="protein sequence ID" value="SFG30400.1"/>
    <property type="molecule type" value="Genomic_DNA"/>
</dbReference>
<dbReference type="GO" id="GO:0000701">
    <property type="term" value="F:purine-specific mismatch base pair DNA N-glycosylase activity"/>
    <property type="evidence" value="ECO:0007669"/>
    <property type="project" value="UniProtKB-EC"/>
</dbReference>
<dbReference type="InterPro" id="IPR023170">
    <property type="entry name" value="HhH_base_excis_C"/>
</dbReference>
<evidence type="ECO:0000256" key="1">
    <source>
        <dbReference type="ARBA" id="ARBA00000843"/>
    </source>
</evidence>
<evidence type="ECO:0000256" key="5">
    <source>
        <dbReference type="ARBA" id="ARBA00022485"/>
    </source>
</evidence>
<proteinExistence type="inferred from homology"/>
<dbReference type="RefSeq" id="WP_089753230.1">
    <property type="nucleotide sequence ID" value="NZ_FOOG01000033.1"/>
</dbReference>
<dbReference type="InterPro" id="IPR015797">
    <property type="entry name" value="NUDIX_hydrolase-like_dom_sf"/>
</dbReference>
<dbReference type="SMART" id="SM00478">
    <property type="entry name" value="ENDO3c"/>
    <property type="match status" value="1"/>
</dbReference>
<evidence type="ECO:0000256" key="3">
    <source>
        <dbReference type="ARBA" id="ARBA00012045"/>
    </source>
</evidence>
<dbReference type="Gene3D" id="1.10.1670.10">
    <property type="entry name" value="Helix-hairpin-Helix base-excision DNA repair enzymes (C-terminal)"/>
    <property type="match status" value="1"/>
</dbReference>
<evidence type="ECO:0000256" key="14">
    <source>
        <dbReference type="ARBA" id="ARBA00058550"/>
    </source>
</evidence>
<dbReference type="FunFam" id="1.10.1670.10:FF:000002">
    <property type="entry name" value="Adenine DNA glycosylase"/>
    <property type="match status" value="1"/>
</dbReference>
<evidence type="ECO:0000256" key="8">
    <source>
        <dbReference type="ARBA" id="ARBA00022801"/>
    </source>
</evidence>
<evidence type="ECO:0000256" key="7">
    <source>
        <dbReference type="ARBA" id="ARBA00022763"/>
    </source>
</evidence>
<sequence>MKNLERVQQIMQNFDRELFRQNLIQWFRNEQRVLPWRENQDPYRVWVSEIMLQQTRVDTVIPYFNNFLTKFPTLEALAEADEQEVLKAWEGLGYYSRARNLQNAVREVVEEYQGVVPSEPEEIAKLKGVGPYTKGAILSIAYDKPIPAVDGNVMRVLSRILHVEEDIAKASTKKLFEELITELISHEDPSSFNQGLMELGALVCTPKSPSCLLCPIQEQCRAFEQGIEEELPVKSSKKKQKKAPYMLLLIQNEQGEVLIEQRPSSGLLASLWQYPMLPLGDVDRESAPHWFYGEYGLKIELKETKQTIKHVFSHLIWEMEVVTAEIIGGELDHERARFVTLDERNDYPFPVSHQKAHKYINS</sequence>
<dbReference type="GO" id="GO:0046872">
    <property type="term" value="F:metal ion binding"/>
    <property type="evidence" value="ECO:0007669"/>
    <property type="project" value="UniProtKB-UniRule"/>
</dbReference>
<keyword evidence="10" id="KW-0411">Iron-sulfur</keyword>
<keyword evidence="9 15" id="KW-0408">Iron</keyword>
<dbReference type="Gene3D" id="3.90.79.10">
    <property type="entry name" value="Nucleoside Triphosphate Pyrophosphohydrolase"/>
    <property type="match status" value="1"/>
</dbReference>
<dbReference type="GO" id="GO:0006284">
    <property type="term" value="P:base-excision repair"/>
    <property type="evidence" value="ECO:0007669"/>
    <property type="project" value="UniProtKB-UniRule"/>
</dbReference>
<evidence type="ECO:0000256" key="12">
    <source>
        <dbReference type="ARBA" id="ARBA00023204"/>
    </source>
</evidence>
<dbReference type="InterPro" id="IPR029119">
    <property type="entry name" value="MutY_C"/>
</dbReference>
<dbReference type="FunFam" id="1.10.340.30:FF:000010">
    <property type="entry name" value="Adenine DNA glycosylase"/>
    <property type="match status" value="1"/>
</dbReference>
<dbReference type="Pfam" id="PF00633">
    <property type="entry name" value="HHH"/>
    <property type="match status" value="1"/>
</dbReference>
<dbReference type="GO" id="GO:0034039">
    <property type="term" value="F:8-oxo-7,8-dihydroguanine DNA N-glycosylase activity"/>
    <property type="evidence" value="ECO:0007669"/>
    <property type="project" value="TreeGrafter"/>
</dbReference>
<keyword evidence="13 15" id="KW-0326">Glycosidase</keyword>
<dbReference type="SUPFAM" id="SSF48150">
    <property type="entry name" value="DNA-glycosylase"/>
    <property type="match status" value="1"/>
</dbReference>
<accession>A0A1I2QQX4</accession>
<dbReference type="CDD" id="cd00056">
    <property type="entry name" value="ENDO3c"/>
    <property type="match status" value="1"/>
</dbReference>
<dbReference type="NCBIfam" id="TIGR01084">
    <property type="entry name" value="mutY"/>
    <property type="match status" value="1"/>
</dbReference>
<protein>
    <recommendedName>
        <fullName evidence="4 15">Adenine DNA glycosylase</fullName>
        <ecNumber evidence="3 15">3.2.2.31</ecNumber>
    </recommendedName>
</protein>
<dbReference type="PANTHER" id="PTHR42944">
    <property type="entry name" value="ADENINE DNA GLYCOSYLASE"/>
    <property type="match status" value="1"/>
</dbReference>
<dbReference type="AlphaFoldDB" id="A0A1I2QQX4"/>
<dbReference type="InterPro" id="IPR000445">
    <property type="entry name" value="HhH_motif"/>
</dbReference>
<dbReference type="GO" id="GO:0035485">
    <property type="term" value="F:adenine/guanine mispair binding"/>
    <property type="evidence" value="ECO:0007669"/>
    <property type="project" value="TreeGrafter"/>
</dbReference>
<comment type="function">
    <text evidence="14">Base excision repair (BER) glycosylase that initiates repair of A:oxoG to C:G by removing the inappropriately paired adenine base from the DNA backbone, generating an abasic site product. 8-oxoguanine (oxoG) is a genotoxic DNA lesion resulting from oxidation of guanine; this residue is misread by replicative DNA polymerases, that insert adenine instead of cytosine opposite the oxidized damaged base. Shows a powerful dicrimination of A versus C, since it does not cleave cytosine in oxoG:C pairs. May also be able to remove adenine from A:G mispairs, although this activity may not be physiologically relevant.</text>
</comment>
<reference evidence="18" key="1">
    <citation type="submission" date="2016-10" db="EMBL/GenBank/DDBJ databases">
        <authorList>
            <person name="Varghese N."/>
            <person name="Submissions S."/>
        </authorList>
    </citation>
    <scope>NUCLEOTIDE SEQUENCE [LARGE SCALE GENOMIC DNA]</scope>
    <source>
        <strain evidence="18">FP5</strain>
    </source>
</reference>
<evidence type="ECO:0000256" key="11">
    <source>
        <dbReference type="ARBA" id="ARBA00023125"/>
    </source>
</evidence>
<dbReference type="PANTHER" id="PTHR42944:SF1">
    <property type="entry name" value="ADENINE DNA GLYCOSYLASE"/>
    <property type="match status" value="1"/>
</dbReference>
<evidence type="ECO:0000259" key="16">
    <source>
        <dbReference type="SMART" id="SM00478"/>
    </source>
</evidence>
<evidence type="ECO:0000256" key="10">
    <source>
        <dbReference type="ARBA" id="ARBA00023014"/>
    </source>
</evidence>
<name>A0A1I2QQX4_9BACI</name>
<evidence type="ECO:0000256" key="4">
    <source>
        <dbReference type="ARBA" id="ARBA00022023"/>
    </source>
</evidence>
<evidence type="ECO:0000256" key="6">
    <source>
        <dbReference type="ARBA" id="ARBA00022723"/>
    </source>
</evidence>
<dbReference type="SMART" id="SM00525">
    <property type="entry name" value="FES"/>
    <property type="match status" value="1"/>
</dbReference>
<dbReference type="Pfam" id="PF14815">
    <property type="entry name" value="NUDIX_4"/>
    <property type="match status" value="1"/>
</dbReference>
<evidence type="ECO:0000256" key="2">
    <source>
        <dbReference type="ARBA" id="ARBA00008343"/>
    </source>
</evidence>
<dbReference type="InterPro" id="IPR005760">
    <property type="entry name" value="A/G_AdeGlyc_MutY"/>
</dbReference>